<dbReference type="AlphaFoldDB" id="A0A9Q1G1B1"/>
<evidence type="ECO:0000313" key="3">
    <source>
        <dbReference type="Proteomes" id="UP001152622"/>
    </source>
</evidence>
<evidence type="ECO:0000313" key="2">
    <source>
        <dbReference type="EMBL" id="KAJ8371397.1"/>
    </source>
</evidence>
<comment type="caution">
    <text evidence="2">The sequence shown here is derived from an EMBL/GenBank/DDBJ whole genome shotgun (WGS) entry which is preliminary data.</text>
</comment>
<keyword evidence="3" id="KW-1185">Reference proteome</keyword>
<accession>A0A9Q1G1B1</accession>
<evidence type="ECO:0000256" key="1">
    <source>
        <dbReference type="SAM" id="MobiDB-lite"/>
    </source>
</evidence>
<gene>
    <name evidence="2" type="ORF">SKAU_G00114250</name>
</gene>
<reference evidence="2" key="1">
    <citation type="journal article" date="2023" name="Science">
        <title>Genome structures resolve the early diversification of teleost fishes.</title>
        <authorList>
            <person name="Parey E."/>
            <person name="Louis A."/>
            <person name="Montfort J."/>
            <person name="Bouchez O."/>
            <person name="Roques C."/>
            <person name="Iampietro C."/>
            <person name="Lluch J."/>
            <person name="Castinel A."/>
            <person name="Donnadieu C."/>
            <person name="Desvignes T."/>
            <person name="Floi Bucao C."/>
            <person name="Jouanno E."/>
            <person name="Wen M."/>
            <person name="Mejri S."/>
            <person name="Dirks R."/>
            <person name="Jansen H."/>
            <person name="Henkel C."/>
            <person name="Chen W.J."/>
            <person name="Zahm M."/>
            <person name="Cabau C."/>
            <person name="Klopp C."/>
            <person name="Thompson A.W."/>
            <person name="Robinson-Rechavi M."/>
            <person name="Braasch I."/>
            <person name="Lecointre G."/>
            <person name="Bobe J."/>
            <person name="Postlethwait J.H."/>
            <person name="Berthelot C."/>
            <person name="Roest Crollius H."/>
            <person name="Guiguen Y."/>
        </authorList>
    </citation>
    <scope>NUCLEOTIDE SEQUENCE</scope>
    <source>
        <strain evidence="2">WJC10195</strain>
    </source>
</reference>
<dbReference type="Proteomes" id="UP001152622">
    <property type="component" value="Chromosome 3"/>
</dbReference>
<sequence length="144" mass="16065">MSCDEVTRPLQWYGDTPVCATQFLRQLQLKPSTAPAAHPAPHNTSPPHPREETPQHSMSPPRPKNQPPFLSRFHSLPFCRYSRGGLKPSKRVTLACRLDSLSLSTRNEGLTIDRRQVGSIIIVIIVIAWPEQANAIACPWDAAH</sequence>
<dbReference type="EMBL" id="JAINUF010000003">
    <property type="protein sequence ID" value="KAJ8371397.1"/>
    <property type="molecule type" value="Genomic_DNA"/>
</dbReference>
<name>A0A9Q1G1B1_SYNKA</name>
<protein>
    <submittedName>
        <fullName evidence="2">Uncharacterized protein</fullName>
    </submittedName>
</protein>
<feature type="region of interest" description="Disordered" evidence="1">
    <location>
        <begin position="31"/>
        <end position="71"/>
    </location>
</feature>
<organism evidence="2 3">
    <name type="scientific">Synaphobranchus kaupii</name>
    <name type="common">Kaup's arrowtooth eel</name>
    <dbReference type="NCBI Taxonomy" id="118154"/>
    <lineage>
        <taxon>Eukaryota</taxon>
        <taxon>Metazoa</taxon>
        <taxon>Chordata</taxon>
        <taxon>Craniata</taxon>
        <taxon>Vertebrata</taxon>
        <taxon>Euteleostomi</taxon>
        <taxon>Actinopterygii</taxon>
        <taxon>Neopterygii</taxon>
        <taxon>Teleostei</taxon>
        <taxon>Anguilliformes</taxon>
        <taxon>Synaphobranchidae</taxon>
        <taxon>Synaphobranchus</taxon>
    </lineage>
</organism>
<feature type="compositionally biased region" description="Low complexity" evidence="1">
    <location>
        <begin position="31"/>
        <end position="45"/>
    </location>
</feature>
<proteinExistence type="predicted"/>